<dbReference type="GeneID" id="17311219"/>
<proteinExistence type="predicted"/>
<evidence type="ECO:0000313" key="3">
    <source>
        <dbReference type="EnsemblProtists" id="EKX54577"/>
    </source>
</evidence>
<name>L1K1T4_GUITC</name>
<dbReference type="RefSeq" id="XP_005841557.1">
    <property type="nucleotide sequence ID" value="XM_005841500.1"/>
</dbReference>
<dbReference type="KEGG" id="gtt:GUITHDRAFT_100052"/>
<reference evidence="2 4" key="1">
    <citation type="journal article" date="2012" name="Nature">
        <title>Algal genomes reveal evolutionary mosaicism and the fate of nucleomorphs.</title>
        <authorList>
            <consortium name="DOE Joint Genome Institute"/>
            <person name="Curtis B.A."/>
            <person name="Tanifuji G."/>
            <person name="Burki F."/>
            <person name="Gruber A."/>
            <person name="Irimia M."/>
            <person name="Maruyama S."/>
            <person name="Arias M.C."/>
            <person name="Ball S.G."/>
            <person name="Gile G.H."/>
            <person name="Hirakawa Y."/>
            <person name="Hopkins J.F."/>
            <person name="Kuo A."/>
            <person name="Rensing S.A."/>
            <person name="Schmutz J."/>
            <person name="Symeonidi A."/>
            <person name="Elias M."/>
            <person name="Eveleigh R.J."/>
            <person name="Herman E.K."/>
            <person name="Klute M.J."/>
            <person name="Nakayama T."/>
            <person name="Obornik M."/>
            <person name="Reyes-Prieto A."/>
            <person name="Armbrust E.V."/>
            <person name="Aves S.J."/>
            <person name="Beiko R.G."/>
            <person name="Coutinho P."/>
            <person name="Dacks J.B."/>
            <person name="Durnford D.G."/>
            <person name="Fast N.M."/>
            <person name="Green B.R."/>
            <person name="Grisdale C.J."/>
            <person name="Hempel F."/>
            <person name="Henrissat B."/>
            <person name="Hoppner M.P."/>
            <person name="Ishida K."/>
            <person name="Kim E."/>
            <person name="Koreny L."/>
            <person name="Kroth P.G."/>
            <person name="Liu Y."/>
            <person name="Malik S.B."/>
            <person name="Maier U.G."/>
            <person name="McRose D."/>
            <person name="Mock T."/>
            <person name="Neilson J.A."/>
            <person name="Onodera N.T."/>
            <person name="Poole A.M."/>
            <person name="Pritham E.J."/>
            <person name="Richards T.A."/>
            <person name="Rocap G."/>
            <person name="Roy S.W."/>
            <person name="Sarai C."/>
            <person name="Schaack S."/>
            <person name="Shirato S."/>
            <person name="Slamovits C.H."/>
            <person name="Spencer D.F."/>
            <person name="Suzuki S."/>
            <person name="Worden A.Z."/>
            <person name="Zauner S."/>
            <person name="Barry K."/>
            <person name="Bell C."/>
            <person name="Bharti A.K."/>
            <person name="Crow J.A."/>
            <person name="Grimwood J."/>
            <person name="Kramer R."/>
            <person name="Lindquist E."/>
            <person name="Lucas S."/>
            <person name="Salamov A."/>
            <person name="McFadden G.I."/>
            <person name="Lane C.E."/>
            <person name="Keeling P.J."/>
            <person name="Gray M.W."/>
            <person name="Grigoriev I.V."/>
            <person name="Archibald J.M."/>
        </authorList>
    </citation>
    <scope>NUCLEOTIDE SEQUENCE</scope>
    <source>
        <strain evidence="2 4">CCMP2712</strain>
    </source>
</reference>
<dbReference type="Proteomes" id="UP000011087">
    <property type="component" value="Unassembled WGS sequence"/>
</dbReference>
<dbReference type="EnsemblProtists" id="EKX54577">
    <property type="protein sequence ID" value="EKX54577"/>
    <property type="gene ID" value="GUITHDRAFT_100052"/>
</dbReference>
<keyword evidence="4" id="KW-1185">Reference proteome</keyword>
<reference evidence="3" key="3">
    <citation type="submission" date="2016-03" db="UniProtKB">
        <authorList>
            <consortium name="EnsemblProtists"/>
        </authorList>
    </citation>
    <scope>IDENTIFICATION</scope>
</reference>
<protein>
    <submittedName>
        <fullName evidence="2 3">Uncharacterized protein</fullName>
    </submittedName>
</protein>
<dbReference type="PaxDb" id="55529-EKX54577"/>
<reference evidence="4" key="2">
    <citation type="submission" date="2012-11" db="EMBL/GenBank/DDBJ databases">
        <authorList>
            <person name="Kuo A."/>
            <person name="Curtis B.A."/>
            <person name="Tanifuji G."/>
            <person name="Burki F."/>
            <person name="Gruber A."/>
            <person name="Irimia M."/>
            <person name="Maruyama S."/>
            <person name="Arias M.C."/>
            <person name="Ball S.G."/>
            <person name="Gile G.H."/>
            <person name="Hirakawa Y."/>
            <person name="Hopkins J.F."/>
            <person name="Rensing S.A."/>
            <person name="Schmutz J."/>
            <person name="Symeonidi A."/>
            <person name="Elias M."/>
            <person name="Eveleigh R.J."/>
            <person name="Herman E.K."/>
            <person name="Klute M.J."/>
            <person name="Nakayama T."/>
            <person name="Obornik M."/>
            <person name="Reyes-Prieto A."/>
            <person name="Armbrust E.V."/>
            <person name="Aves S.J."/>
            <person name="Beiko R.G."/>
            <person name="Coutinho P."/>
            <person name="Dacks J.B."/>
            <person name="Durnford D.G."/>
            <person name="Fast N.M."/>
            <person name="Green B.R."/>
            <person name="Grisdale C."/>
            <person name="Hempe F."/>
            <person name="Henrissat B."/>
            <person name="Hoppner M.P."/>
            <person name="Ishida K.-I."/>
            <person name="Kim E."/>
            <person name="Koreny L."/>
            <person name="Kroth P.G."/>
            <person name="Liu Y."/>
            <person name="Malik S.-B."/>
            <person name="Maier U.G."/>
            <person name="McRose D."/>
            <person name="Mock T."/>
            <person name="Neilson J.A."/>
            <person name="Onodera N.T."/>
            <person name="Poole A.M."/>
            <person name="Pritham E.J."/>
            <person name="Richards T.A."/>
            <person name="Rocap G."/>
            <person name="Roy S.W."/>
            <person name="Sarai C."/>
            <person name="Schaack S."/>
            <person name="Shirato S."/>
            <person name="Slamovits C.H."/>
            <person name="Spencer D.F."/>
            <person name="Suzuki S."/>
            <person name="Worden A.Z."/>
            <person name="Zauner S."/>
            <person name="Barry K."/>
            <person name="Bell C."/>
            <person name="Bharti A.K."/>
            <person name="Crow J.A."/>
            <person name="Grimwood J."/>
            <person name="Kramer R."/>
            <person name="Lindquist E."/>
            <person name="Lucas S."/>
            <person name="Salamov A."/>
            <person name="McFadden G.I."/>
            <person name="Lane C.E."/>
            <person name="Keeling P.J."/>
            <person name="Gray M.W."/>
            <person name="Grigoriev I.V."/>
            <person name="Archibald J.M."/>
        </authorList>
    </citation>
    <scope>NUCLEOTIDE SEQUENCE</scope>
    <source>
        <strain evidence="4">CCMP2712</strain>
    </source>
</reference>
<accession>L1K1T4</accession>
<organism evidence="2">
    <name type="scientific">Guillardia theta (strain CCMP2712)</name>
    <name type="common">Cryptophyte</name>
    <dbReference type="NCBI Taxonomy" id="905079"/>
    <lineage>
        <taxon>Eukaryota</taxon>
        <taxon>Cryptophyceae</taxon>
        <taxon>Pyrenomonadales</taxon>
        <taxon>Geminigeraceae</taxon>
        <taxon>Guillardia</taxon>
    </lineage>
</organism>
<dbReference type="HOGENOM" id="CLU_2473724_0_0_1"/>
<gene>
    <name evidence="2" type="ORF">GUITHDRAFT_100052</name>
</gene>
<evidence type="ECO:0000256" key="1">
    <source>
        <dbReference type="SAM" id="MobiDB-lite"/>
    </source>
</evidence>
<dbReference type="AlphaFoldDB" id="L1K1T4"/>
<dbReference type="EMBL" id="JH992967">
    <property type="protein sequence ID" value="EKX54577.1"/>
    <property type="molecule type" value="Genomic_DNA"/>
</dbReference>
<feature type="region of interest" description="Disordered" evidence="1">
    <location>
        <begin position="1"/>
        <end position="29"/>
    </location>
</feature>
<evidence type="ECO:0000313" key="2">
    <source>
        <dbReference type="EMBL" id="EKX54577.1"/>
    </source>
</evidence>
<feature type="compositionally biased region" description="Polar residues" evidence="1">
    <location>
        <begin position="1"/>
        <end position="17"/>
    </location>
</feature>
<sequence length="88" mass="9591">MSDQANQASHTAESTIPSGARKMTDQERTEHVANVIEALTKQGLAMSNLPEDIKGKLDDFVKNGSACELQIPTPKGFVYCKLTNLIDK</sequence>
<evidence type="ECO:0000313" key="4">
    <source>
        <dbReference type="Proteomes" id="UP000011087"/>
    </source>
</evidence>